<gene>
    <name evidence="1" type="ORF">C7Y72_06155</name>
</gene>
<protein>
    <submittedName>
        <fullName evidence="1">Uncharacterized protein</fullName>
    </submittedName>
</protein>
<reference evidence="1 2" key="1">
    <citation type="submission" date="2018-03" db="EMBL/GenBank/DDBJ databases">
        <title>Aquarubrobacter algicola gen. nov., sp. nov., a novel actinobacterium isolated from shallow eutrophic lake during the end of cyanobacterial harmful algal blooms.</title>
        <authorList>
            <person name="Chun S.J."/>
        </authorList>
    </citation>
    <scope>NUCLEOTIDE SEQUENCE [LARGE SCALE GENOMIC DNA]</scope>
    <source>
        <strain evidence="1 2">Seoho-28</strain>
    </source>
</reference>
<evidence type="ECO:0000313" key="2">
    <source>
        <dbReference type="Proteomes" id="UP000240739"/>
    </source>
</evidence>
<sequence length="145" mass="16652">MARDTDHHHYVRKVVLPSGKTIEVVYFEDQVVHSDAVAGSPSTRTVEQQDELHVCGSCRSELVYPTAWSEAGPRHWEVSLRCPNCEWQGTGVFEQELVERFDDELDRGTQQVVDDLRRLLHANMEAEIERFVRALHGGHIQPEDF</sequence>
<dbReference type="EMBL" id="PYYB01000001">
    <property type="protein sequence ID" value="PTL59263.1"/>
    <property type="molecule type" value="Genomic_DNA"/>
</dbReference>
<name>A0A2T4UJ44_9ACTN</name>
<proteinExistence type="predicted"/>
<comment type="caution">
    <text evidence="1">The sequence shown here is derived from an EMBL/GenBank/DDBJ whole genome shotgun (WGS) entry which is preliminary data.</text>
</comment>
<keyword evidence="2" id="KW-1185">Reference proteome</keyword>
<dbReference type="RefSeq" id="WP_107567727.1">
    <property type="nucleotide sequence ID" value="NZ_PYYB01000001.1"/>
</dbReference>
<dbReference type="Proteomes" id="UP000240739">
    <property type="component" value="Unassembled WGS sequence"/>
</dbReference>
<evidence type="ECO:0000313" key="1">
    <source>
        <dbReference type="EMBL" id="PTL59263.1"/>
    </source>
</evidence>
<dbReference type="OrthoDB" id="5243119at2"/>
<dbReference type="AlphaFoldDB" id="A0A2T4UJ44"/>
<accession>A0A2T4UJ44</accession>
<organism evidence="1 2">
    <name type="scientific">Paraconexibacter algicola</name>
    <dbReference type="NCBI Taxonomy" id="2133960"/>
    <lineage>
        <taxon>Bacteria</taxon>
        <taxon>Bacillati</taxon>
        <taxon>Actinomycetota</taxon>
        <taxon>Thermoleophilia</taxon>
        <taxon>Solirubrobacterales</taxon>
        <taxon>Paraconexibacteraceae</taxon>
        <taxon>Paraconexibacter</taxon>
    </lineage>
</organism>